<dbReference type="PANTHER" id="PTHR43224">
    <property type="entry name" value="AMIDINOTRANSFERASE"/>
    <property type="match status" value="1"/>
</dbReference>
<evidence type="ECO:0000313" key="1">
    <source>
        <dbReference type="EMBL" id="SLM99326.1"/>
    </source>
</evidence>
<evidence type="ECO:0000313" key="2">
    <source>
        <dbReference type="Proteomes" id="UP000196581"/>
    </source>
</evidence>
<dbReference type="Proteomes" id="UP000196581">
    <property type="component" value="Unassembled WGS sequence"/>
</dbReference>
<dbReference type="Gene3D" id="3.75.10.10">
    <property type="entry name" value="L-arginine/glycine Amidinotransferase, Chain A"/>
    <property type="match status" value="1"/>
</dbReference>
<keyword evidence="1" id="KW-0808">Transferase</keyword>
<sequence>MTYQAPSRVILIRPHFFSPNPATASDNAFQTPASGDPAVLARAARDEVTGLARALADVGVEATVFDDFTTTTPDSVFPNNWFSTHSDGSVVLYPMYAPNRRAERRSDVLARLTDEFRVRRVIDYSVAEREEKFLEGTGAMVLDHDARVAYACRSRRLSPEVFRDFCRERGYQPVLFDAADHRGVPVYHTNVLMSVGTKLAVVGSEMIRDERQRAEVLGRLRDAGKTIVEITEEQVGRFAGNCIELTGGGLAGSGLAGSGLAGSGLAGSGLASAQAQPGGHTQHLAMSSTAHAALSEEQLARIAEHANVLAVPVPTIERAGGSVRCMIAGNHLERRGAAAAPSMAASSAGSLIAVG</sequence>
<dbReference type="RefSeq" id="WP_218777943.1">
    <property type="nucleotide sequence ID" value="NZ_FWFF01000017.1"/>
</dbReference>
<proteinExistence type="predicted"/>
<reference evidence="2" key="1">
    <citation type="submission" date="2017-02" db="EMBL/GenBank/DDBJ databases">
        <authorList>
            <person name="Dridi B."/>
        </authorList>
    </citation>
    <scope>NUCLEOTIDE SEQUENCE [LARGE SCALE GENOMIC DNA]</scope>
    <source>
        <strain evidence="2">B Co 03.10</strain>
    </source>
</reference>
<accession>A0A1X6XJJ2</accession>
<dbReference type="AlphaFoldDB" id="A0A1X6XJJ2"/>
<keyword evidence="2" id="KW-1185">Reference proteome</keyword>
<organism evidence="1 2">
    <name type="scientific">Brevibacterium yomogidense</name>
    <dbReference type="NCBI Taxonomy" id="946573"/>
    <lineage>
        <taxon>Bacteria</taxon>
        <taxon>Bacillati</taxon>
        <taxon>Actinomycetota</taxon>
        <taxon>Actinomycetes</taxon>
        <taxon>Micrococcales</taxon>
        <taxon>Brevibacteriaceae</taxon>
        <taxon>Brevibacterium</taxon>
    </lineage>
</organism>
<dbReference type="PANTHER" id="PTHR43224:SF1">
    <property type="entry name" value="AMIDINOTRANSFERASE"/>
    <property type="match status" value="1"/>
</dbReference>
<gene>
    <name evidence="1" type="ORF">FM105_10835</name>
</gene>
<dbReference type="InterPro" id="IPR014541">
    <property type="entry name" value="Amdntrnsf_FN0238"/>
</dbReference>
<dbReference type="EMBL" id="FWFF01000017">
    <property type="protein sequence ID" value="SLM99326.1"/>
    <property type="molecule type" value="Genomic_DNA"/>
</dbReference>
<dbReference type="SUPFAM" id="SSF55909">
    <property type="entry name" value="Pentein"/>
    <property type="match status" value="1"/>
</dbReference>
<protein>
    <submittedName>
        <fullName evidence="1">Amidinotransferase family protein</fullName>
    </submittedName>
</protein>
<name>A0A1X6XJJ2_9MICO</name>
<dbReference type="GO" id="GO:0016740">
    <property type="term" value="F:transferase activity"/>
    <property type="evidence" value="ECO:0007669"/>
    <property type="project" value="UniProtKB-KW"/>
</dbReference>
<dbReference type="PIRSF" id="PIRSF028188">
    <property type="entry name" value="Amdntrnsf_FN0238"/>
    <property type="match status" value="1"/>
</dbReference>
<dbReference type="Pfam" id="PF19420">
    <property type="entry name" value="DDAH_eukar"/>
    <property type="match status" value="2"/>
</dbReference>